<dbReference type="SUPFAM" id="SSF47729">
    <property type="entry name" value="IHF-like DNA-binding proteins"/>
    <property type="match status" value="1"/>
</dbReference>
<proteinExistence type="inferred from homology"/>
<dbReference type="Gene3D" id="4.10.520.10">
    <property type="entry name" value="IHF-like DNA-binding proteins"/>
    <property type="match status" value="1"/>
</dbReference>
<organism evidence="5 6">
    <name type="scientific">Barnesiella viscericola</name>
    <dbReference type="NCBI Taxonomy" id="397865"/>
    <lineage>
        <taxon>Bacteria</taxon>
        <taxon>Pseudomonadati</taxon>
        <taxon>Bacteroidota</taxon>
        <taxon>Bacteroidia</taxon>
        <taxon>Bacteroidales</taxon>
        <taxon>Barnesiellaceae</taxon>
        <taxon>Barnesiella</taxon>
    </lineage>
</organism>
<evidence type="ECO:0000256" key="3">
    <source>
        <dbReference type="ARBA" id="ARBA00023125"/>
    </source>
</evidence>
<dbReference type="CDD" id="cd13832">
    <property type="entry name" value="IHF"/>
    <property type="match status" value="1"/>
</dbReference>
<dbReference type="InterPro" id="IPR010992">
    <property type="entry name" value="IHF-like_DNA-bd_dom_sf"/>
</dbReference>
<accession>A0A921MRZ3</accession>
<comment type="similarity">
    <text evidence="1 4">Belongs to the bacterial histone-like protein family.</text>
</comment>
<protein>
    <submittedName>
        <fullName evidence="5">HU family DNA-binding protein</fullName>
    </submittedName>
</protein>
<reference evidence="5" key="2">
    <citation type="submission" date="2021-09" db="EMBL/GenBank/DDBJ databases">
        <authorList>
            <person name="Gilroy R."/>
        </authorList>
    </citation>
    <scope>NUCLEOTIDE SEQUENCE</scope>
    <source>
        <strain evidence="5">CHK121-7720</strain>
    </source>
</reference>
<dbReference type="GO" id="GO:0030527">
    <property type="term" value="F:structural constituent of chromatin"/>
    <property type="evidence" value="ECO:0007669"/>
    <property type="project" value="InterPro"/>
</dbReference>
<dbReference type="GO" id="GO:0003677">
    <property type="term" value="F:DNA binding"/>
    <property type="evidence" value="ECO:0007669"/>
    <property type="project" value="UniProtKB-KW"/>
</dbReference>
<dbReference type="RefSeq" id="WP_025277364.1">
    <property type="nucleotide sequence ID" value="NZ_CASDXW010000001.1"/>
</dbReference>
<dbReference type="GO" id="GO:0030261">
    <property type="term" value="P:chromosome condensation"/>
    <property type="evidence" value="ECO:0007669"/>
    <property type="project" value="UniProtKB-KW"/>
</dbReference>
<dbReference type="PANTHER" id="PTHR33175:SF3">
    <property type="entry name" value="DNA-BINDING PROTEIN HU-BETA"/>
    <property type="match status" value="1"/>
</dbReference>
<dbReference type="PANTHER" id="PTHR33175">
    <property type="entry name" value="DNA-BINDING PROTEIN HU"/>
    <property type="match status" value="1"/>
</dbReference>
<dbReference type="InterPro" id="IPR000119">
    <property type="entry name" value="Hist_DNA-bd"/>
</dbReference>
<gene>
    <name evidence="5" type="ORF">K8U91_07385</name>
</gene>
<keyword evidence="2" id="KW-0226">DNA condensation</keyword>
<evidence type="ECO:0000256" key="1">
    <source>
        <dbReference type="ARBA" id="ARBA00010529"/>
    </source>
</evidence>
<dbReference type="Proteomes" id="UP000757103">
    <property type="component" value="Unassembled WGS sequence"/>
</dbReference>
<dbReference type="PRINTS" id="PR01727">
    <property type="entry name" value="DNABINDINGHU"/>
</dbReference>
<dbReference type="Pfam" id="PF00216">
    <property type="entry name" value="Bac_DNA_binding"/>
    <property type="match status" value="1"/>
</dbReference>
<dbReference type="AlphaFoldDB" id="A0A921MRZ3"/>
<name>A0A921MRZ3_9BACT</name>
<keyword evidence="3 5" id="KW-0238">DNA-binding</keyword>
<reference evidence="5" key="1">
    <citation type="journal article" date="2021" name="PeerJ">
        <title>Extensive microbial diversity within the chicken gut microbiome revealed by metagenomics and culture.</title>
        <authorList>
            <person name="Gilroy R."/>
            <person name="Ravi A."/>
            <person name="Getino M."/>
            <person name="Pursley I."/>
            <person name="Horton D.L."/>
            <person name="Alikhan N.F."/>
            <person name="Baker D."/>
            <person name="Gharbi K."/>
            <person name="Hall N."/>
            <person name="Watson M."/>
            <person name="Adriaenssens E.M."/>
            <person name="Foster-Nyarko E."/>
            <person name="Jarju S."/>
            <person name="Secka A."/>
            <person name="Antonio M."/>
            <person name="Oren A."/>
            <person name="Chaudhuri R.R."/>
            <person name="La Ragione R."/>
            <person name="Hildebrand F."/>
            <person name="Pallen M.J."/>
        </authorList>
    </citation>
    <scope>NUCLEOTIDE SEQUENCE</scope>
    <source>
        <strain evidence="5">CHK121-7720</strain>
    </source>
</reference>
<evidence type="ECO:0000313" key="6">
    <source>
        <dbReference type="Proteomes" id="UP000757103"/>
    </source>
</evidence>
<dbReference type="EMBL" id="DYUD01000023">
    <property type="protein sequence ID" value="HJG89275.1"/>
    <property type="molecule type" value="Genomic_DNA"/>
</dbReference>
<dbReference type="GO" id="GO:0005829">
    <property type="term" value="C:cytosol"/>
    <property type="evidence" value="ECO:0007669"/>
    <property type="project" value="TreeGrafter"/>
</dbReference>
<sequence>MDHKVFLTQLQTRLGKDKEEVEDYMSAFLQIMKERCAQMDSVAIQGFGSFEPRKKLERVVVNPATGKRMLVPPKMILSFKPGSAIKMKLKKLSAR</sequence>
<evidence type="ECO:0000256" key="4">
    <source>
        <dbReference type="RuleBase" id="RU003939"/>
    </source>
</evidence>
<dbReference type="GeneID" id="90527995"/>
<dbReference type="SMART" id="SM00411">
    <property type="entry name" value="BHL"/>
    <property type="match status" value="1"/>
</dbReference>
<evidence type="ECO:0000256" key="2">
    <source>
        <dbReference type="ARBA" id="ARBA00023067"/>
    </source>
</evidence>
<comment type="caution">
    <text evidence="5">The sequence shown here is derived from an EMBL/GenBank/DDBJ whole genome shotgun (WGS) entry which is preliminary data.</text>
</comment>
<evidence type="ECO:0000313" key="5">
    <source>
        <dbReference type="EMBL" id="HJG89275.1"/>
    </source>
</evidence>